<dbReference type="Proteomes" id="UP000189705">
    <property type="component" value="Unplaced"/>
</dbReference>
<evidence type="ECO:0000256" key="3">
    <source>
        <dbReference type="ARBA" id="ARBA00022927"/>
    </source>
</evidence>
<dbReference type="PROSITE" id="PS50195">
    <property type="entry name" value="PX"/>
    <property type="match status" value="1"/>
</dbReference>
<dbReference type="Pfam" id="PF18116">
    <property type="entry name" value="SNX17_FERM_C"/>
    <property type="match status" value="1"/>
</dbReference>
<evidence type="ECO:0000313" key="9">
    <source>
        <dbReference type="RefSeq" id="XP_025066515.1"/>
    </source>
</evidence>
<evidence type="ECO:0000256" key="1">
    <source>
        <dbReference type="ARBA" id="ARBA00010883"/>
    </source>
</evidence>
<evidence type="ECO:0000259" key="7">
    <source>
        <dbReference type="PROSITE" id="PS50195"/>
    </source>
</evidence>
<dbReference type="InParanoid" id="A0A3Q0H7T6"/>
<name>A0A3Q0H7T6_ALLSI</name>
<gene>
    <name evidence="9" type="primary">SNX31</name>
</gene>
<feature type="domain" description="PX" evidence="7">
    <location>
        <begin position="1"/>
        <end position="121"/>
    </location>
</feature>
<comment type="function">
    <text evidence="4">May be involved in protein trafficking.</text>
</comment>
<dbReference type="InterPro" id="IPR036871">
    <property type="entry name" value="PX_dom_sf"/>
</dbReference>
<dbReference type="Pfam" id="PF00787">
    <property type="entry name" value="PX"/>
    <property type="match status" value="1"/>
</dbReference>
<evidence type="ECO:0000256" key="2">
    <source>
        <dbReference type="ARBA" id="ARBA00022448"/>
    </source>
</evidence>
<sequence>MSLPCNMEDIELSQLRHLKVVSSKVSVQQGSAQVGRWEIMRRLVCLETLGKTDASLQSKLRRIFGSSVPTFPPKFYLAMTKSMADERRSQLEQYLQNVTLDPNIINSDVFISFFQKLQQDTFKIQPQKACLDVYLADGRNIRLDIKTSDTAERILEVASYKMGLSKELIGYFSLFFIEDHNSGTLSVVKKVAEFELPYVSLQSMKQSHCKLGIRKWYMDPSLDKMLLDCRASVNLLYMQAVQEIERNWVKPTDEQMQKLELLQKTANKIKFLELVSEVQHYGYIKLDPCTCDYPEVGCSADVHVGNNEIYCCVKLPTNQTKVISFKINRVRCWQVTFLGAVTDANDEGTGETLELRFEYNDSDTWKWIVFYTKQAFLLSSCFKKMISEQLMKTTKEQELIEMPETSKSKNSSIQQNQISGFIPRKRTFVRPNEEDRVFEKIREEDL</sequence>
<accession>A0A3Q0H7T6</accession>
<dbReference type="InterPro" id="IPR040842">
    <property type="entry name" value="SNX17/31_FERM"/>
</dbReference>
<dbReference type="GO" id="GO:0032456">
    <property type="term" value="P:endocytic recycling"/>
    <property type="evidence" value="ECO:0007669"/>
    <property type="project" value="TreeGrafter"/>
</dbReference>
<dbReference type="Gene3D" id="3.30.1520.10">
    <property type="entry name" value="Phox-like domain"/>
    <property type="match status" value="1"/>
</dbReference>
<dbReference type="InterPro" id="IPR048767">
    <property type="entry name" value="SNX17-31_FERM_F2"/>
</dbReference>
<evidence type="ECO:0000256" key="5">
    <source>
        <dbReference type="ARBA" id="ARBA00063433"/>
    </source>
</evidence>
<evidence type="ECO:0000313" key="8">
    <source>
        <dbReference type="Proteomes" id="UP000189705"/>
    </source>
</evidence>
<evidence type="ECO:0000256" key="6">
    <source>
        <dbReference type="ARBA" id="ARBA00071903"/>
    </source>
</evidence>
<dbReference type="GO" id="GO:0035091">
    <property type="term" value="F:phosphatidylinositol binding"/>
    <property type="evidence" value="ECO:0007669"/>
    <property type="project" value="InterPro"/>
</dbReference>
<evidence type="ECO:0000256" key="4">
    <source>
        <dbReference type="ARBA" id="ARBA00057444"/>
    </source>
</evidence>
<dbReference type="Pfam" id="PF21273">
    <property type="entry name" value="SNX17-27-31_F1_FERM"/>
    <property type="match status" value="1"/>
</dbReference>
<dbReference type="SUPFAM" id="SSF64268">
    <property type="entry name" value="PX domain"/>
    <property type="match status" value="1"/>
</dbReference>
<dbReference type="GeneID" id="102380578"/>
<dbReference type="STRING" id="38654.A0A3Q0H7T6"/>
<dbReference type="RefSeq" id="XP_025066515.1">
    <property type="nucleotide sequence ID" value="XM_025210730.1"/>
</dbReference>
<dbReference type="AlphaFoldDB" id="A0A3Q0H7T6"/>
<comment type="similarity">
    <text evidence="1">Belongs to the sorting nexin family.</text>
</comment>
<dbReference type="Pfam" id="PF21271">
    <property type="entry name" value="SNX17-31_F2_FERM"/>
    <property type="match status" value="1"/>
</dbReference>
<dbReference type="CTD" id="169166"/>
<reference evidence="9" key="1">
    <citation type="submission" date="2025-08" db="UniProtKB">
        <authorList>
            <consortium name="RefSeq"/>
        </authorList>
    </citation>
    <scope>IDENTIFICATION</scope>
</reference>
<dbReference type="PANTHER" id="PTHR12431:SF15">
    <property type="entry name" value="SORTING NEXIN-31"/>
    <property type="match status" value="1"/>
</dbReference>
<dbReference type="Gene3D" id="1.20.80.60">
    <property type="match status" value="1"/>
</dbReference>
<keyword evidence="8" id="KW-1185">Reference proteome</keyword>
<organism evidence="8 9">
    <name type="scientific">Alligator sinensis</name>
    <name type="common">Chinese alligator</name>
    <dbReference type="NCBI Taxonomy" id="38654"/>
    <lineage>
        <taxon>Eukaryota</taxon>
        <taxon>Metazoa</taxon>
        <taxon>Chordata</taxon>
        <taxon>Craniata</taxon>
        <taxon>Vertebrata</taxon>
        <taxon>Euteleostomi</taxon>
        <taxon>Archelosauria</taxon>
        <taxon>Archosauria</taxon>
        <taxon>Crocodylia</taxon>
        <taxon>Alligatoridae</taxon>
        <taxon>Alligatorinae</taxon>
        <taxon>Alligator</taxon>
    </lineage>
</organism>
<comment type="subunit">
    <text evidence="5">Interacts with CCDC22, CCDC93, VPS26C and VPS35L, associates with the retriever and CCC complexes.</text>
</comment>
<dbReference type="InterPro" id="IPR001683">
    <property type="entry name" value="PX_dom"/>
</dbReference>
<proteinExistence type="inferred from homology"/>
<dbReference type="FunFam" id="2.30.29.30:FF:000297">
    <property type="entry name" value="Sorting nexin 31"/>
    <property type="match status" value="1"/>
</dbReference>
<keyword evidence="2" id="KW-0813">Transport</keyword>
<dbReference type="InterPro" id="IPR011993">
    <property type="entry name" value="PH-like_dom_sf"/>
</dbReference>
<dbReference type="Gene3D" id="3.10.20.90">
    <property type="entry name" value="Phosphatidylinositol 3-kinase Catalytic Subunit, Chain A, domain 1"/>
    <property type="match status" value="1"/>
</dbReference>
<dbReference type="InterPro" id="IPR048763">
    <property type="entry name" value="SNX17-31_FERM_F1"/>
</dbReference>
<dbReference type="FunFam" id="3.10.20.90:FF:000230">
    <property type="entry name" value="Sorting nexin 31"/>
    <property type="match status" value="1"/>
</dbReference>
<dbReference type="PANTHER" id="PTHR12431">
    <property type="entry name" value="SORTING NEXIN 17 AND 27"/>
    <property type="match status" value="1"/>
</dbReference>
<protein>
    <recommendedName>
        <fullName evidence="6">Sorting nexin-31</fullName>
    </recommendedName>
</protein>
<dbReference type="FunFam" id="1.20.80.60:FF:000001">
    <property type="entry name" value="Sorting nexin-17 isoform1"/>
    <property type="match status" value="1"/>
</dbReference>
<dbReference type="GO" id="GO:0006886">
    <property type="term" value="P:intracellular protein transport"/>
    <property type="evidence" value="ECO:0007669"/>
    <property type="project" value="TreeGrafter"/>
</dbReference>
<keyword evidence="3" id="KW-0653">Protein transport</keyword>
<dbReference type="KEGG" id="asn:102380578"/>
<dbReference type="Gene3D" id="2.30.29.30">
    <property type="entry name" value="Pleckstrin-homology domain (PH domain)/Phosphotyrosine-binding domain (PTB)"/>
    <property type="match status" value="1"/>
</dbReference>
<dbReference type="GO" id="GO:0005769">
    <property type="term" value="C:early endosome"/>
    <property type="evidence" value="ECO:0007669"/>
    <property type="project" value="TreeGrafter"/>
</dbReference>